<feature type="active site" description="Proton donor/acceptor" evidence="7">
    <location>
        <position position="251"/>
    </location>
</feature>
<dbReference type="GO" id="GO:0009252">
    <property type="term" value="P:peptidoglycan biosynthetic process"/>
    <property type="evidence" value="ECO:0007669"/>
    <property type="project" value="UniProtKB-UniPathway"/>
</dbReference>
<evidence type="ECO:0000256" key="6">
    <source>
        <dbReference type="ARBA" id="ARBA00023316"/>
    </source>
</evidence>
<dbReference type="eggNOG" id="COG1376">
    <property type="taxonomic scope" value="Bacteria"/>
</dbReference>
<sequence length="464" mass="53313">MKLTAKLAGTAFVLATFLSAPSHTQLIPSANASFFGRTSNWKEINLPAQAENKVVGVRVEDVVKHLPSFVPGLAHVSKELLKDQDQYFGDKGKVDEVLNLFFNELPKWNGNRVQLKLTALIKYNEDTIAFKKISVEYNSTDVKEFIVTPEKFTALSSTKLVFDVGLKSRKVVVKDKNSDMTMVFPLGVGSFDEAVLNDEISLLTPRFKNGYLDKSKAIRNRKMPRYFANLPFIRILKGSDAAEDYTGIGFHAQPFPDKNEFIRAFDSHGCMRMQTPDLWSMYYLVAAGPTKQLPITVKYTANNSEEHPFPKRNKPYKRVANTGSRANPNFTLDRDNLVLVHNNWKESAPVEELYDRSGDNYHQIFNYSTAELVEDKWEGIRAKCKARSYDNPSYAVKWEDYAPEYDLDDSQRQREKKLKKAKKKYQKAVKKMNKKKEKAYEDCIDDHKRDVSLGDRLYRWWVHG</sequence>
<feature type="active site" description="Nucleophile" evidence="7">
    <location>
        <position position="270"/>
    </location>
</feature>
<comment type="similarity">
    <text evidence="2">Belongs to the YkuD family.</text>
</comment>
<evidence type="ECO:0000313" key="12">
    <source>
        <dbReference type="Proteomes" id="UP000008963"/>
    </source>
</evidence>
<keyword evidence="5 7" id="KW-0573">Peptidoglycan synthesis</keyword>
<dbReference type="KEGG" id="bmx:BMS_1849"/>
<keyword evidence="6 7" id="KW-0961">Cell wall biogenesis/degradation</keyword>
<dbReference type="AlphaFoldDB" id="E1X209"/>
<dbReference type="GO" id="GO:0008360">
    <property type="term" value="P:regulation of cell shape"/>
    <property type="evidence" value="ECO:0007669"/>
    <property type="project" value="UniProtKB-UniRule"/>
</dbReference>
<feature type="domain" description="L,D-TPase catalytic" evidence="10">
    <location>
        <begin position="160"/>
        <end position="298"/>
    </location>
</feature>
<dbReference type="UniPathway" id="UPA00219"/>
<organism evidence="11 12">
    <name type="scientific">Halobacteriovorax marinus (strain ATCC BAA-682 / DSM 15412 / SJ)</name>
    <name type="common">Bacteriovorax marinus</name>
    <dbReference type="NCBI Taxonomy" id="862908"/>
    <lineage>
        <taxon>Bacteria</taxon>
        <taxon>Pseudomonadati</taxon>
        <taxon>Bdellovibrionota</taxon>
        <taxon>Bacteriovoracia</taxon>
        <taxon>Bacteriovoracales</taxon>
        <taxon>Halobacteriovoraceae</taxon>
        <taxon>Halobacteriovorax</taxon>
    </lineage>
</organism>
<keyword evidence="12" id="KW-1185">Reference proteome</keyword>
<dbReference type="SUPFAM" id="SSF141523">
    <property type="entry name" value="L,D-transpeptidase catalytic domain-like"/>
    <property type="match status" value="1"/>
</dbReference>
<dbReference type="GO" id="GO:0071555">
    <property type="term" value="P:cell wall organization"/>
    <property type="evidence" value="ECO:0007669"/>
    <property type="project" value="UniProtKB-UniRule"/>
</dbReference>
<dbReference type="HOGENOM" id="CLU_588964_0_0_7"/>
<dbReference type="InterPro" id="IPR005490">
    <property type="entry name" value="LD_TPept_cat_dom"/>
</dbReference>
<dbReference type="Proteomes" id="UP000008963">
    <property type="component" value="Chromosome"/>
</dbReference>
<name>E1X209_HALMS</name>
<dbReference type="STRING" id="862908.BMS_1849"/>
<evidence type="ECO:0000256" key="3">
    <source>
        <dbReference type="ARBA" id="ARBA00022679"/>
    </source>
</evidence>
<feature type="chain" id="PRO_5003154413" description="L,D-TPase catalytic domain-containing protein" evidence="9">
    <location>
        <begin position="25"/>
        <end position="464"/>
    </location>
</feature>
<evidence type="ECO:0000313" key="11">
    <source>
        <dbReference type="EMBL" id="CBW26669.1"/>
    </source>
</evidence>
<evidence type="ECO:0000256" key="5">
    <source>
        <dbReference type="ARBA" id="ARBA00022984"/>
    </source>
</evidence>
<keyword evidence="3" id="KW-0808">Transferase</keyword>
<feature type="coiled-coil region" evidence="8">
    <location>
        <begin position="411"/>
        <end position="442"/>
    </location>
</feature>
<comment type="pathway">
    <text evidence="1 7">Cell wall biogenesis; peptidoglycan biosynthesis.</text>
</comment>
<dbReference type="RefSeq" id="WP_014244450.1">
    <property type="nucleotide sequence ID" value="NC_016620.1"/>
</dbReference>
<gene>
    <name evidence="11" type="ordered locus">BMS_1849</name>
</gene>
<evidence type="ECO:0000256" key="7">
    <source>
        <dbReference type="PROSITE-ProRule" id="PRU01373"/>
    </source>
</evidence>
<evidence type="ECO:0000256" key="4">
    <source>
        <dbReference type="ARBA" id="ARBA00022960"/>
    </source>
</evidence>
<keyword evidence="8" id="KW-0175">Coiled coil</keyword>
<dbReference type="EMBL" id="FQ312005">
    <property type="protein sequence ID" value="CBW26669.1"/>
    <property type="molecule type" value="Genomic_DNA"/>
</dbReference>
<dbReference type="GO" id="GO:0016740">
    <property type="term" value="F:transferase activity"/>
    <property type="evidence" value="ECO:0007669"/>
    <property type="project" value="UniProtKB-KW"/>
</dbReference>
<keyword evidence="4 7" id="KW-0133">Cell shape</keyword>
<evidence type="ECO:0000256" key="2">
    <source>
        <dbReference type="ARBA" id="ARBA00005992"/>
    </source>
</evidence>
<feature type="signal peptide" evidence="9">
    <location>
        <begin position="1"/>
        <end position="24"/>
    </location>
</feature>
<reference evidence="12" key="1">
    <citation type="journal article" date="2013" name="ISME J.">
        <title>A small predatory core genome in the divergent marine Bacteriovorax marinus SJ and the terrestrial Bdellovibrio bacteriovorus.</title>
        <authorList>
            <person name="Crossman L.C."/>
            <person name="Chen H."/>
            <person name="Cerdeno-Tarraga A.M."/>
            <person name="Brooks K."/>
            <person name="Quail M.A."/>
            <person name="Pineiro S.A."/>
            <person name="Hobley L."/>
            <person name="Sockett R.E."/>
            <person name="Bentley S.D."/>
            <person name="Parkhill J."/>
            <person name="Williams H.N."/>
            <person name="Stine O.C."/>
        </authorList>
    </citation>
    <scope>NUCLEOTIDE SEQUENCE [LARGE SCALE GENOMIC DNA]</scope>
    <source>
        <strain evidence="12">ATCC BAA-682 / DSM 15412 / SJ</strain>
    </source>
</reference>
<dbReference type="PATRIC" id="fig|862908.3.peg.1753"/>
<proteinExistence type="inferred from homology"/>
<accession>E1X209</accession>
<evidence type="ECO:0000256" key="9">
    <source>
        <dbReference type="SAM" id="SignalP"/>
    </source>
</evidence>
<dbReference type="GO" id="GO:0004180">
    <property type="term" value="F:carboxypeptidase activity"/>
    <property type="evidence" value="ECO:0007669"/>
    <property type="project" value="UniProtKB-ARBA"/>
</dbReference>
<protein>
    <recommendedName>
        <fullName evidence="10">L,D-TPase catalytic domain-containing protein</fullName>
    </recommendedName>
</protein>
<dbReference type="Pfam" id="PF03734">
    <property type="entry name" value="YkuD"/>
    <property type="match status" value="1"/>
</dbReference>
<evidence type="ECO:0000259" key="10">
    <source>
        <dbReference type="PROSITE" id="PS52029"/>
    </source>
</evidence>
<keyword evidence="9" id="KW-0732">Signal</keyword>
<evidence type="ECO:0000256" key="1">
    <source>
        <dbReference type="ARBA" id="ARBA00004752"/>
    </source>
</evidence>
<evidence type="ECO:0000256" key="8">
    <source>
        <dbReference type="SAM" id="Coils"/>
    </source>
</evidence>
<dbReference type="InterPro" id="IPR038063">
    <property type="entry name" value="Transpep_catalytic_dom"/>
</dbReference>
<dbReference type="PROSITE" id="PS52029">
    <property type="entry name" value="LD_TPASE"/>
    <property type="match status" value="1"/>
</dbReference>
<dbReference type="OrthoDB" id="5291747at2"/>